<gene>
    <name evidence="21" type="ORF">FN846DRAFT_52115</name>
</gene>
<feature type="binding site" evidence="18">
    <location>
        <position position="262"/>
    </location>
    <ligand>
        <name>Mg(2+)</name>
        <dbReference type="ChEBI" id="CHEBI:18420"/>
        <label>1</label>
    </ligand>
</feature>
<feature type="binding site" evidence="18">
    <location>
        <position position="324"/>
    </location>
    <ligand>
        <name>substrate</name>
    </ligand>
</feature>
<evidence type="ECO:0000256" key="2">
    <source>
        <dbReference type="ARBA" id="ARBA00004864"/>
    </source>
</evidence>
<comment type="pathway">
    <text evidence="3">Amino-acid biosynthesis; L-isoleucine biosynthesis; L-isoleucine from 2-oxobutanoate: step 2/4.</text>
</comment>
<evidence type="ECO:0000256" key="7">
    <source>
        <dbReference type="ARBA" id="ARBA00022723"/>
    </source>
</evidence>
<name>A0A5J5EUJ6_9PEZI</name>
<dbReference type="GO" id="GO:0009097">
    <property type="term" value="P:isoleucine biosynthetic process"/>
    <property type="evidence" value="ECO:0007669"/>
    <property type="project" value="UniProtKB-UniRule"/>
</dbReference>
<dbReference type="InterPro" id="IPR008927">
    <property type="entry name" value="6-PGluconate_DH-like_C_sf"/>
</dbReference>
<evidence type="ECO:0000256" key="1">
    <source>
        <dbReference type="ARBA" id="ARBA00004173"/>
    </source>
</evidence>
<reference evidence="21 22" key="1">
    <citation type="submission" date="2019-09" db="EMBL/GenBank/DDBJ databases">
        <title>Draft genome of the ectomycorrhizal ascomycete Sphaerosporella brunnea.</title>
        <authorList>
            <consortium name="DOE Joint Genome Institute"/>
            <person name="Benucci G.M."/>
            <person name="Marozzi G."/>
            <person name="Antonielli L."/>
            <person name="Sanchez S."/>
            <person name="Marco P."/>
            <person name="Wang X."/>
            <person name="Falini L.B."/>
            <person name="Barry K."/>
            <person name="Haridas S."/>
            <person name="Lipzen A."/>
            <person name="Labutti K."/>
            <person name="Grigoriev I.V."/>
            <person name="Murat C."/>
            <person name="Martin F."/>
            <person name="Albertini E."/>
            <person name="Donnini D."/>
            <person name="Bonito G."/>
        </authorList>
    </citation>
    <scope>NUCLEOTIDE SEQUENCE [LARGE SCALE GENOMIC DNA]</scope>
    <source>
        <strain evidence="21 22">Sb_GMNB300</strain>
    </source>
</reference>
<comment type="pathway">
    <text evidence="2">Amino-acid biosynthesis; L-valine biosynthesis; L-valine from pyruvate: step 2/4.</text>
</comment>
<evidence type="ECO:0000256" key="10">
    <source>
        <dbReference type="ARBA" id="ARBA00022946"/>
    </source>
</evidence>
<evidence type="ECO:0000256" key="18">
    <source>
        <dbReference type="PROSITE-ProRule" id="PRU01198"/>
    </source>
</evidence>
<evidence type="ECO:0000256" key="13">
    <source>
        <dbReference type="ARBA" id="ARBA00023304"/>
    </source>
</evidence>
<evidence type="ECO:0000256" key="11">
    <source>
        <dbReference type="ARBA" id="ARBA00023002"/>
    </source>
</evidence>
<feature type="domain" description="KARI N-terminal Rossmann" evidence="19">
    <location>
        <begin position="65"/>
        <end position="253"/>
    </location>
</feature>
<evidence type="ECO:0000313" key="22">
    <source>
        <dbReference type="Proteomes" id="UP000326924"/>
    </source>
</evidence>
<dbReference type="GO" id="GO:0005759">
    <property type="term" value="C:mitochondrial matrix"/>
    <property type="evidence" value="ECO:0007669"/>
    <property type="project" value="UniProtKB-ARBA"/>
</dbReference>
<keyword evidence="8 17" id="KW-0460">Magnesium</keyword>
<comment type="catalytic activity">
    <reaction evidence="17">
        <text>(2R,3R)-2,3-dihydroxy-3-methylpentanoate + NADP(+) = (S)-2-ethyl-2-hydroxy-3-oxobutanoate + NADPH + H(+)</text>
        <dbReference type="Rhea" id="RHEA:13493"/>
        <dbReference type="ChEBI" id="CHEBI:15378"/>
        <dbReference type="ChEBI" id="CHEBI:49256"/>
        <dbReference type="ChEBI" id="CHEBI:49258"/>
        <dbReference type="ChEBI" id="CHEBI:57783"/>
        <dbReference type="ChEBI" id="CHEBI:58349"/>
        <dbReference type="EC" id="1.1.1.86"/>
    </reaction>
</comment>
<dbReference type="InterPro" id="IPR000506">
    <property type="entry name" value="KARI_C"/>
</dbReference>
<feature type="binding site" evidence="18">
    <location>
        <position position="266"/>
    </location>
    <ligand>
        <name>Mg(2+)</name>
        <dbReference type="ChEBI" id="CHEBI:18420"/>
        <label>1</label>
    </ligand>
</feature>
<comment type="catalytic activity">
    <reaction evidence="17">
        <text>(2R)-2,3-dihydroxy-3-methylbutanoate + NADP(+) = (2S)-2-acetolactate + NADPH + H(+)</text>
        <dbReference type="Rhea" id="RHEA:22068"/>
        <dbReference type="ChEBI" id="CHEBI:15378"/>
        <dbReference type="ChEBI" id="CHEBI:49072"/>
        <dbReference type="ChEBI" id="CHEBI:57783"/>
        <dbReference type="ChEBI" id="CHEBI:58349"/>
        <dbReference type="ChEBI" id="CHEBI:58476"/>
        <dbReference type="EC" id="1.1.1.86"/>
    </reaction>
</comment>
<protein>
    <recommendedName>
        <fullName evidence="16 17">Ketol-acid reductoisomerase, mitochondrial</fullName>
        <ecNumber evidence="5 17">1.1.1.86</ecNumber>
    </recommendedName>
    <alternativeName>
        <fullName evidence="15 17">Acetohydroxy-acid reductoisomerase</fullName>
    </alternativeName>
    <alternativeName>
        <fullName evidence="14 17">Alpha-keto-beta-hydroxylacyl reductoisomerase</fullName>
    </alternativeName>
</protein>
<dbReference type="FunFam" id="1.10.1040.10:FF:000003">
    <property type="entry name" value="Ketol-acid reductoisomerase, mitochondrial"/>
    <property type="match status" value="1"/>
</dbReference>
<evidence type="ECO:0000256" key="14">
    <source>
        <dbReference type="ARBA" id="ARBA00030209"/>
    </source>
</evidence>
<dbReference type="GO" id="GO:0009099">
    <property type="term" value="P:L-valine biosynthetic process"/>
    <property type="evidence" value="ECO:0007669"/>
    <property type="project" value="UniProtKB-UniRule"/>
</dbReference>
<dbReference type="InterPro" id="IPR016207">
    <property type="entry name" value="KetolA_reductoisomerase_fun"/>
</dbReference>
<dbReference type="OrthoDB" id="10255643at2759"/>
<dbReference type="FunCoup" id="A0A5J5EUJ6">
    <property type="interactions" value="655"/>
</dbReference>
<dbReference type="EMBL" id="VXIS01000115">
    <property type="protein sequence ID" value="KAA8903664.1"/>
    <property type="molecule type" value="Genomic_DNA"/>
</dbReference>
<evidence type="ECO:0000256" key="6">
    <source>
        <dbReference type="ARBA" id="ARBA00022605"/>
    </source>
</evidence>
<organism evidence="21 22">
    <name type="scientific">Sphaerosporella brunnea</name>
    <dbReference type="NCBI Taxonomy" id="1250544"/>
    <lineage>
        <taxon>Eukaryota</taxon>
        <taxon>Fungi</taxon>
        <taxon>Dikarya</taxon>
        <taxon>Ascomycota</taxon>
        <taxon>Pezizomycotina</taxon>
        <taxon>Pezizomycetes</taxon>
        <taxon>Pezizales</taxon>
        <taxon>Pyronemataceae</taxon>
        <taxon>Sphaerosporella</taxon>
    </lineage>
</organism>
<dbReference type="UniPathway" id="UPA00047">
    <property type="reaction ID" value="UER00056"/>
</dbReference>
<accession>A0A5J5EUJ6</accession>
<keyword evidence="22" id="KW-1185">Reference proteome</keyword>
<evidence type="ECO:0000256" key="8">
    <source>
        <dbReference type="ARBA" id="ARBA00022842"/>
    </source>
</evidence>
<dbReference type="NCBIfam" id="TIGR00465">
    <property type="entry name" value="ilvC"/>
    <property type="match status" value="1"/>
</dbReference>
<feature type="domain" description="KARI C-terminal knotted" evidence="20">
    <location>
        <begin position="254"/>
        <end position="401"/>
    </location>
</feature>
<keyword evidence="11 17" id="KW-0560">Oxidoreductase</keyword>
<comment type="similarity">
    <text evidence="4 17 18">Belongs to the ketol-acid reductoisomerase family.</text>
</comment>
<dbReference type="PROSITE" id="PS51851">
    <property type="entry name" value="KARI_C"/>
    <property type="match status" value="1"/>
</dbReference>
<dbReference type="Gene3D" id="3.40.50.720">
    <property type="entry name" value="NAD(P)-binding Rossmann-like Domain"/>
    <property type="match status" value="1"/>
</dbReference>
<keyword evidence="7 17" id="KW-0479">Metal-binding</keyword>
<dbReference type="InterPro" id="IPR036291">
    <property type="entry name" value="NAD(P)-bd_dom_sf"/>
</dbReference>
<dbReference type="FunFam" id="1.10.1040.10:FF:000005">
    <property type="entry name" value="Ketol-acid reductoisomerase, mitochondrial"/>
    <property type="match status" value="1"/>
</dbReference>
<dbReference type="SUPFAM" id="SSF51735">
    <property type="entry name" value="NAD(P)-binding Rossmann-fold domains"/>
    <property type="match status" value="1"/>
</dbReference>
<dbReference type="EC" id="1.1.1.86" evidence="5 17"/>
<feature type="binding site" evidence="18">
    <location>
        <position position="298"/>
    </location>
    <ligand>
        <name>Mg(2+)</name>
        <dbReference type="ChEBI" id="CHEBI:18420"/>
        <label>2</label>
    </ligand>
</feature>
<dbReference type="SUPFAM" id="SSF48179">
    <property type="entry name" value="6-phosphogluconate dehydrogenase C-terminal domain-like"/>
    <property type="match status" value="1"/>
</dbReference>
<comment type="caution">
    <text evidence="21">The sequence shown here is derived from an EMBL/GenBank/DDBJ whole genome shotgun (WGS) entry which is preliminary data.</text>
</comment>
<dbReference type="InterPro" id="IPR013116">
    <property type="entry name" value="KARI_N"/>
</dbReference>
<evidence type="ECO:0000256" key="12">
    <source>
        <dbReference type="ARBA" id="ARBA00023128"/>
    </source>
</evidence>
<evidence type="ECO:0000256" key="4">
    <source>
        <dbReference type="ARBA" id="ARBA00010318"/>
    </source>
</evidence>
<dbReference type="Gene3D" id="1.10.1040.10">
    <property type="entry name" value="N-(1-d-carboxylethyl)-l-norvaline Dehydrogenase, domain 2"/>
    <property type="match status" value="3"/>
</dbReference>
<evidence type="ECO:0000256" key="9">
    <source>
        <dbReference type="ARBA" id="ARBA00022857"/>
    </source>
</evidence>
<dbReference type="GO" id="GO:0046872">
    <property type="term" value="F:metal ion binding"/>
    <property type="evidence" value="ECO:0007669"/>
    <property type="project" value="UniProtKB-UniRule"/>
</dbReference>
<dbReference type="PROSITE" id="PS51850">
    <property type="entry name" value="KARI_N"/>
    <property type="match status" value="1"/>
</dbReference>
<keyword evidence="13 17" id="KW-0100">Branched-chain amino acid biosynthesis</keyword>
<evidence type="ECO:0000256" key="15">
    <source>
        <dbReference type="ARBA" id="ARBA00030593"/>
    </source>
</evidence>
<dbReference type="InterPro" id="IPR013023">
    <property type="entry name" value="KARI"/>
</dbReference>
<comment type="cofactor">
    <cofactor evidence="17">
        <name>Mg(2+)</name>
        <dbReference type="ChEBI" id="CHEBI:18420"/>
    </cofactor>
    <text evidence="17">Binds 2 magnesium ions per subunit.</text>
</comment>
<evidence type="ECO:0000256" key="3">
    <source>
        <dbReference type="ARBA" id="ARBA00004885"/>
    </source>
</evidence>
<evidence type="ECO:0000256" key="16">
    <source>
        <dbReference type="ARBA" id="ARBA00072637"/>
    </source>
</evidence>
<evidence type="ECO:0000256" key="17">
    <source>
        <dbReference type="PIRNR" id="PIRNR000119"/>
    </source>
</evidence>
<feature type="binding site" evidence="18">
    <location>
        <position position="302"/>
    </location>
    <ligand>
        <name>Mg(2+)</name>
        <dbReference type="ChEBI" id="CHEBI:18420"/>
        <label>2</label>
    </ligand>
</feature>
<evidence type="ECO:0000313" key="21">
    <source>
        <dbReference type="EMBL" id="KAA8903664.1"/>
    </source>
</evidence>
<dbReference type="PIRSF" id="PIRSF000119">
    <property type="entry name" value="Ilv5_fungal"/>
    <property type="match status" value="1"/>
</dbReference>
<keyword evidence="6 17" id="KW-0028">Amino-acid biosynthesis</keyword>
<dbReference type="GO" id="GO:0004455">
    <property type="term" value="F:ketol-acid reductoisomerase activity"/>
    <property type="evidence" value="ECO:0007669"/>
    <property type="project" value="UniProtKB-UniRule"/>
</dbReference>
<evidence type="ECO:0000259" key="20">
    <source>
        <dbReference type="PROSITE" id="PS51851"/>
    </source>
</evidence>
<comment type="subcellular location">
    <subcellularLocation>
        <location evidence="1 17">Mitochondrion</location>
    </subcellularLocation>
</comment>
<dbReference type="AlphaFoldDB" id="A0A5J5EUJ6"/>
<dbReference type="InParanoid" id="A0A5J5EUJ6"/>
<feature type="binding site" evidence="18">
    <location>
        <position position="262"/>
    </location>
    <ligand>
        <name>Mg(2+)</name>
        <dbReference type="ChEBI" id="CHEBI:18420"/>
        <label>2</label>
    </ligand>
</feature>
<sequence length="407" mass="44630">MASASRAASRVLRANLSKQVVAPVVQKRGLVLAANATRATVAAAPRIASAVQQRGIKTIDFAGTKEVVYERSDWPLEKLQDYFKNDTLALIGYGSQGHGQGLNLRDNGLNVIVGVRKNGASWKEAIQDGWVPGTNLFDVDEAISRGTIVMNLLSDAAQSETWPAIKPQLKGKTLYFSHGFSPVFKDLTKVEVPSDIDVILVAPKGSGRTVRSLFKAGKGINSSIAVWQDVTGKAKEKAIALGVAVGSGYLYETTFQKEVYSDLMGERGSLMGGIHGMFLAQYEVLRERGHTPSEAFNETVEEATQSLYPLIGNYGMDWMYAACSTTARRGALDWTSKFKDAIKPVMDDLYTSVENGTETKRSLDYNSAPDYRAKYEAELDEIRNMEIWRAGKAVRSLRPENQGQEQN</sequence>
<dbReference type="FunFam" id="1.10.1040.10:FF:000013">
    <property type="entry name" value="Ketol-acid reductoisomerase, mitochondrial"/>
    <property type="match status" value="1"/>
</dbReference>
<dbReference type="InterPro" id="IPR013328">
    <property type="entry name" value="6PGD_dom2"/>
</dbReference>
<proteinExistence type="inferred from homology"/>
<dbReference type="Pfam" id="PF01450">
    <property type="entry name" value="KARI_C"/>
    <property type="match status" value="1"/>
</dbReference>
<keyword evidence="9 17" id="KW-0521">NADP</keyword>
<dbReference type="PANTHER" id="PTHR21371:SF1">
    <property type="entry name" value="KETOL-ACID REDUCTOISOMERASE, MITOCHONDRIAL"/>
    <property type="match status" value="1"/>
</dbReference>
<dbReference type="PANTHER" id="PTHR21371">
    <property type="entry name" value="KETOL-ACID REDUCTOISOMERASE, MITOCHONDRIAL"/>
    <property type="match status" value="1"/>
</dbReference>
<dbReference type="Pfam" id="PF07991">
    <property type="entry name" value="KARI_N"/>
    <property type="match status" value="1"/>
</dbReference>
<keyword evidence="10" id="KW-0809">Transit peptide</keyword>
<dbReference type="FunFam" id="3.40.50.720:FF:000167">
    <property type="entry name" value="Ketol-acid reductoisomerase, mitochondrial"/>
    <property type="match status" value="1"/>
</dbReference>
<dbReference type="UniPathway" id="UPA00049">
    <property type="reaction ID" value="UER00060"/>
</dbReference>
<dbReference type="Proteomes" id="UP000326924">
    <property type="component" value="Unassembled WGS sequence"/>
</dbReference>
<keyword evidence="12 17" id="KW-0496">Mitochondrion</keyword>
<evidence type="ECO:0000256" key="5">
    <source>
        <dbReference type="ARBA" id="ARBA00013102"/>
    </source>
</evidence>
<evidence type="ECO:0000259" key="19">
    <source>
        <dbReference type="PROSITE" id="PS51850"/>
    </source>
</evidence>